<dbReference type="AlphaFoldDB" id="A0A224YLS0"/>
<accession>A0A224YLS0</accession>
<dbReference type="EMBL" id="GFPF01003646">
    <property type="protein sequence ID" value="MAA14792.1"/>
    <property type="molecule type" value="Transcribed_RNA"/>
</dbReference>
<protein>
    <submittedName>
        <fullName evidence="1">Uncharacterized protein</fullName>
    </submittedName>
</protein>
<proteinExistence type="predicted"/>
<reference evidence="1" key="1">
    <citation type="journal article" date="2017" name="Parasit. Vectors">
        <title>Sialotranscriptomics of Rhipicephalus zambeziensis reveals intricate expression profiles of secretory proteins and suggests tight temporal transcriptional regulation during blood-feeding.</title>
        <authorList>
            <person name="de Castro M.H."/>
            <person name="de Klerk D."/>
            <person name="Pienaar R."/>
            <person name="Rees D.J.G."/>
            <person name="Mans B.J."/>
        </authorList>
    </citation>
    <scope>NUCLEOTIDE SEQUENCE</scope>
    <source>
        <tissue evidence="1">Salivary glands</tissue>
    </source>
</reference>
<sequence>MKSAPERPAAGHTLPLYPTRACTSGTSLSAGHNAPLLGTAYTPEKLPRDATGRARVSFPQKGVLLWSIIETQFWTLRPLSGQTSPPPHCHGHCADLCTSHLNHRALARFFVQLPIPIITLALSHMTTLFLSPCQGQTEAAVPIC</sequence>
<name>A0A224YLS0_9ACAR</name>
<evidence type="ECO:0000313" key="1">
    <source>
        <dbReference type="EMBL" id="MAA14792.1"/>
    </source>
</evidence>
<organism evidence="1">
    <name type="scientific">Rhipicephalus zambeziensis</name>
    <dbReference type="NCBI Taxonomy" id="60191"/>
    <lineage>
        <taxon>Eukaryota</taxon>
        <taxon>Metazoa</taxon>
        <taxon>Ecdysozoa</taxon>
        <taxon>Arthropoda</taxon>
        <taxon>Chelicerata</taxon>
        <taxon>Arachnida</taxon>
        <taxon>Acari</taxon>
        <taxon>Parasitiformes</taxon>
        <taxon>Ixodida</taxon>
        <taxon>Ixodoidea</taxon>
        <taxon>Ixodidae</taxon>
        <taxon>Rhipicephalinae</taxon>
        <taxon>Rhipicephalus</taxon>
        <taxon>Rhipicephalus</taxon>
    </lineage>
</organism>